<evidence type="ECO:0000313" key="1">
    <source>
        <dbReference type="EMBL" id="VDO97197.1"/>
    </source>
</evidence>
<proteinExistence type="predicted"/>
<evidence type="ECO:0000313" key="2">
    <source>
        <dbReference type="Proteomes" id="UP000050761"/>
    </source>
</evidence>
<dbReference type="EMBL" id="UZAH01028045">
    <property type="protein sequence ID" value="VDO97197.1"/>
    <property type="molecule type" value="Genomic_DNA"/>
</dbReference>
<reference evidence="3" key="2">
    <citation type="submission" date="2019-09" db="UniProtKB">
        <authorList>
            <consortium name="WormBaseParasite"/>
        </authorList>
    </citation>
    <scope>IDENTIFICATION</scope>
</reference>
<gene>
    <name evidence="1" type="ORF">HPBE_LOCUS13728</name>
</gene>
<evidence type="ECO:0000313" key="3">
    <source>
        <dbReference type="WBParaSite" id="HPBE_0001372701-mRNA-1"/>
    </source>
</evidence>
<organism evidence="2 3">
    <name type="scientific">Heligmosomoides polygyrus</name>
    <name type="common">Parasitic roundworm</name>
    <dbReference type="NCBI Taxonomy" id="6339"/>
    <lineage>
        <taxon>Eukaryota</taxon>
        <taxon>Metazoa</taxon>
        <taxon>Ecdysozoa</taxon>
        <taxon>Nematoda</taxon>
        <taxon>Chromadorea</taxon>
        <taxon>Rhabditida</taxon>
        <taxon>Rhabditina</taxon>
        <taxon>Rhabditomorpha</taxon>
        <taxon>Strongyloidea</taxon>
        <taxon>Heligmosomidae</taxon>
        <taxon>Heligmosomoides</taxon>
    </lineage>
</organism>
<keyword evidence="2" id="KW-1185">Reference proteome</keyword>
<dbReference type="AlphaFoldDB" id="A0A183FYJ6"/>
<reference evidence="1 2" key="1">
    <citation type="submission" date="2018-11" db="EMBL/GenBank/DDBJ databases">
        <authorList>
            <consortium name="Pathogen Informatics"/>
        </authorList>
    </citation>
    <scope>NUCLEOTIDE SEQUENCE [LARGE SCALE GENOMIC DNA]</scope>
</reference>
<sequence length="90" mass="10606">MRLAKTEKHEKISYEWEEWRLKELKKFGRTSSESAFSLRTFVQWSYKALYREEHSPMDADEDRVGNRGGVELYVAPLYRTMESSDPGPSV</sequence>
<dbReference type="Proteomes" id="UP000050761">
    <property type="component" value="Unassembled WGS sequence"/>
</dbReference>
<dbReference type="WBParaSite" id="HPBE_0001372701-mRNA-1">
    <property type="protein sequence ID" value="HPBE_0001372701-mRNA-1"/>
    <property type="gene ID" value="HPBE_0001372701"/>
</dbReference>
<accession>A0A3P8AJT2</accession>
<accession>A0A183FYJ6</accession>
<protein>
    <submittedName>
        <fullName evidence="1 3">Uncharacterized protein</fullName>
    </submittedName>
</protein>
<name>A0A183FYJ6_HELPZ</name>